<evidence type="ECO:0000313" key="2">
    <source>
        <dbReference type="Proteomes" id="UP001374535"/>
    </source>
</evidence>
<organism evidence="1 2">
    <name type="scientific">Vigna mungo</name>
    <name type="common">Black gram</name>
    <name type="synonym">Phaseolus mungo</name>
    <dbReference type="NCBI Taxonomy" id="3915"/>
    <lineage>
        <taxon>Eukaryota</taxon>
        <taxon>Viridiplantae</taxon>
        <taxon>Streptophyta</taxon>
        <taxon>Embryophyta</taxon>
        <taxon>Tracheophyta</taxon>
        <taxon>Spermatophyta</taxon>
        <taxon>Magnoliopsida</taxon>
        <taxon>eudicotyledons</taxon>
        <taxon>Gunneridae</taxon>
        <taxon>Pentapetalae</taxon>
        <taxon>rosids</taxon>
        <taxon>fabids</taxon>
        <taxon>Fabales</taxon>
        <taxon>Fabaceae</taxon>
        <taxon>Papilionoideae</taxon>
        <taxon>50 kb inversion clade</taxon>
        <taxon>NPAAA clade</taxon>
        <taxon>indigoferoid/millettioid clade</taxon>
        <taxon>Phaseoleae</taxon>
        <taxon>Vigna</taxon>
    </lineage>
</organism>
<dbReference type="EMBL" id="CP144694">
    <property type="protein sequence ID" value="WVZ02102.1"/>
    <property type="molecule type" value="Genomic_DNA"/>
</dbReference>
<protein>
    <submittedName>
        <fullName evidence="1">Uncharacterized protein</fullName>
    </submittedName>
</protein>
<evidence type="ECO:0000313" key="1">
    <source>
        <dbReference type="EMBL" id="WVZ02102.1"/>
    </source>
</evidence>
<name>A0AAQ3RPU2_VIGMU</name>
<keyword evidence="2" id="KW-1185">Reference proteome</keyword>
<sequence length="154" mass="16983">MWGCNRQLSSSSTTAIMDESQKGERFPLAQEVELKNELRRGGFSFVWPVVILAVFPAASREVATGGIGRCRRSCRRRQQRRVIGGENVSLSRATLGFEVEFETAIGPGSGDVLFADGVRQSMVVLWLVPFEATVLPGKMMPLWLVCCSKQTPGF</sequence>
<accession>A0AAQ3RPU2</accession>
<gene>
    <name evidence="1" type="ORF">V8G54_022908</name>
</gene>
<proteinExistence type="predicted"/>
<dbReference type="Proteomes" id="UP001374535">
    <property type="component" value="Chromosome 7"/>
</dbReference>
<dbReference type="AlphaFoldDB" id="A0AAQ3RPU2"/>
<reference evidence="1 2" key="1">
    <citation type="journal article" date="2023" name="Life. Sci Alliance">
        <title>Evolutionary insights into 3D genome organization and epigenetic landscape of Vigna mungo.</title>
        <authorList>
            <person name="Junaid A."/>
            <person name="Singh B."/>
            <person name="Bhatia S."/>
        </authorList>
    </citation>
    <scope>NUCLEOTIDE SEQUENCE [LARGE SCALE GENOMIC DNA]</scope>
    <source>
        <strain evidence="1">Urdbean</strain>
    </source>
</reference>